<feature type="compositionally biased region" description="Basic and acidic residues" evidence="1">
    <location>
        <begin position="377"/>
        <end position="386"/>
    </location>
</feature>
<reference evidence="2 3" key="1">
    <citation type="journal article" date="2020" name="Phytopathology">
        <title>Genome Sequence Resources of Colletotrichum truncatum, C. plurivorum, C. musicola, and C. sojae: Four Species Pathogenic to Soybean (Glycine max).</title>
        <authorList>
            <person name="Rogerio F."/>
            <person name="Boufleur T.R."/>
            <person name="Ciampi-Guillardi M."/>
            <person name="Sukno S.A."/>
            <person name="Thon M.R."/>
            <person name="Massola Junior N.S."/>
            <person name="Baroncelli R."/>
        </authorList>
    </citation>
    <scope>NUCLEOTIDE SEQUENCE [LARGE SCALE GENOMIC DNA]</scope>
    <source>
        <strain evidence="2 3">LFN0009</strain>
    </source>
</reference>
<evidence type="ECO:0000313" key="2">
    <source>
        <dbReference type="EMBL" id="KAF6811527.1"/>
    </source>
</evidence>
<proteinExistence type="predicted"/>
<feature type="compositionally biased region" description="Polar residues" evidence="1">
    <location>
        <begin position="395"/>
        <end position="412"/>
    </location>
</feature>
<protein>
    <submittedName>
        <fullName evidence="2">Uncharacterized protein</fullName>
    </submittedName>
</protein>
<comment type="caution">
    <text evidence="2">The sequence shown here is derived from an EMBL/GenBank/DDBJ whole genome shotgun (WGS) entry which is preliminary data.</text>
</comment>
<keyword evidence="3" id="KW-1185">Reference proteome</keyword>
<gene>
    <name evidence="2" type="ORF">CSOJ01_05660</name>
</gene>
<dbReference type="EMBL" id="WIGN01000073">
    <property type="protein sequence ID" value="KAF6811527.1"/>
    <property type="molecule type" value="Genomic_DNA"/>
</dbReference>
<organism evidence="2 3">
    <name type="scientific">Colletotrichum sojae</name>
    <dbReference type="NCBI Taxonomy" id="2175907"/>
    <lineage>
        <taxon>Eukaryota</taxon>
        <taxon>Fungi</taxon>
        <taxon>Dikarya</taxon>
        <taxon>Ascomycota</taxon>
        <taxon>Pezizomycotina</taxon>
        <taxon>Sordariomycetes</taxon>
        <taxon>Hypocreomycetidae</taxon>
        <taxon>Glomerellales</taxon>
        <taxon>Glomerellaceae</taxon>
        <taxon>Colletotrichum</taxon>
        <taxon>Colletotrichum orchidearum species complex</taxon>
    </lineage>
</organism>
<evidence type="ECO:0000256" key="1">
    <source>
        <dbReference type="SAM" id="MobiDB-lite"/>
    </source>
</evidence>
<name>A0A8H6JEB9_9PEZI</name>
<dbReference type="Proteomes" id="UP000652219">
    <property type="component" value="Unassembled WGS sequence"/>
</dbReference>
<accession>A0A8H6JEB9</accession>
<evidence type="ECO:0000313" key="3">
    <source>
        <dbReference type="Proteomes" id="UP000652219"/>
    </source>
</evidence>
<feature type="region of interest" description="Disordered" evidence="1">
    <location>
        <begin position="359"/>
        <end position="412"/>
    </location>
</feature>
<dbReference type="AlphaFoldDB" id="A0A8H6JEB9"/>
<sequence length="412" mass="45445">MKVDPRLRAQQMRVITTHFSPAIVTWANENFSDYDEYDTSVSQLVLGQAIDLIPASIRGRVPTSVDDFNWAIGPIFNANTTLHVVPQMDGSSSMFHVPGHKTVQQVTLTGTTILDAWVANPVTAKLSCLKNGPLRHDSANLSQIWTPNTAGNNFVYHGTAAQYGNNGWADQLTQTPFDAIGAYTNPSQMAPEIVPGVFTAMSPLRAYLWAAFKDRIPRMEPSPEQLGRLQQSWICGRDTYRGLVLFQFYGTQPAPSGLTHYTIPIGTEKAWGDLSQGAALKSGLTTAWGRFTGFHGQGDGVWPDVTHGLEYEPQRSYLGPFHTNMWRTMRKGEQATEHLKSQHAATFAIEFYHTQPLKPAPTQAANTQTPKDDGDDGQGKGKDKKGGMRKKLSKRVSTFFDSMRPSSQGSAR</sequence>